<dbReference type="InParanoid" id="A0A2K1KF74"/>
<dbReference type="EnsemblPlants" id="Pp3c6_10872V3.1">
    <property type="protein sequence ID" value="Pp3c6_10872V3.1"/>
    <property type="gene ID" value="Pp3c6_10872"/>
</dbReference>
<reference evidence="2" key="3">
    <citation type="submission" date="2020-12" db="UniProtKB">
        <authorList>
            <consortium name="EnsemblPlants"/>
        </authorList>
    </citation>
    <scope>IDENTIFICATION</scope>
</reference>
<dbReference type="AlphaFoldDB" id="A0A2K1KF74"/>
<proteinExistence type="predicted"/>
<evidence type="ECO:0000313" key="2">
    <source>
        <dbReference type="EnsemblPlants" id="Pp3c6_10872V3.1"/>
    </source>
</evidence>
<name>A0A2K1KF74_PHYPA</name>
<sequence length="98" mass="10387">MSVKRFTCSLEKFACPNSAGKSSWRRFALPQSASDNSICGFATSLCGLRKSSQISTTSTRSVPVCLLAIMEGASVNCTCGVAPRFKAYTGDGSATYKQ</sequence>
<dbReference type="Proteomes" id="UP000006727">
    <property type="component" value="Chromosome 6"/>
</dbReference>
<gene>
    <name evidence="1" type="ORF">PHYPA_008799</name>
</gene>
<evidence type="ECO:0000313" key="1">
    <source>
        <dbReference type="EMBL" id="PNR52425.1"/>
    </source>
</evidence>
<reference evidence="1 3" key="1">
    <citation type="journal article" date="2008" name="Science">
        <title>The Physcomitrella genome reveals evolutionary insights into the conquest of land by plants.</title>
        <authorList>
            <person name="Rensing S."/>
            <person name="Lang D."/>
            <person name="Zimmer A."/>
            <person name="Terry A."/>
            <person name="Salamov A."/>
            <person name="Shapiro H."/>
            <person name="Nishiyama T."/>
            <person name="Perroud P.-F."/>
            <person name="Lindquist E."/>
            <person name="Kamisugi Y."/>
            <person name="Tanahashi T."/>
            <person name="Sakakibara K."/>
            <person name="Fujita T."/>
            <person name="Oishi K."/>
            <person name="Shin-I T."/>
            <person name="Kuroki Y."/>
            <person name="Toyoda A."/>
            <person name="Suzuki Y."/>
            <person name="Hashimoto A."/>
            <person name="Yamaguchi K."/>
            <person name="Sugano A."/>
            <person name="Kohara Y."/>
            <person name="Fujiyama A."/>
            <person name="Anterola A."/>
            <person name="Aoki S."/>
            <person name="Ashton N."/>
            <person name="Barbazuk W.B."/>
            <person name="Barker E."/>
            <person name="Bennetzen J."/>
            <person name="Bezanilla M."/>
            <person name="Blankenship R."/>
            <person name="Cho S.H."/>
            <person name="Dutcher S."/>
            <person name="Estelle M."/>
            <person name="Fawcett J.A."/>
            <person name="Gundlach H."/>
            <person name="Hanada K."/>
            <person name="Heyl A."/>
            <person name="Hicks K.A."/>
            <person name="Hugh J."/>
            <person name="Lohr M."/>
            <person name="Mayer K."/>
            <person name="Melkozernov A."/>
            <person name="Murata T."/>
            <person name="Nelson D."/>
            <person name="Pils B."/>
            <person name="Prigge M."/>
            <person name="Reiss B."/>
            <person name="Renner T."/>
            <person name="Rombauts S."/>
            <person name="Rushton P."/>
            <person name="Sanderfoot A."/>
            <person name="Schween G."/>
            <person name="Shiu S.-H."/>
            <person name="Stueber K."/>
            <person name="Theodoulou F.L."/>
            <person name="Tu H."/>
            <person name="Van de Peer Y."/>
            <person name="Verrier P.J."/>
            <person name="Waters E."/>
            <person name="Wood A."/>
            <person name="Yang L."/>
            <person name="Cove D."/>
            <person name="Cuming A."/>
            <person name="Hasebe M."/>
            <person name="Lucas S."/>
            <person name="Mishler D.B."/>
            <person name="Reski R."/>
            <person name="Grigoriev I."/>
            <person name="Quatrano R.S."/>
            <person name="Boore J.L."/>
        </authorList>
    </citation>
    <scope>NUCLEOTIDE SEQUENCE [LARGE SCALE GENOMIC DNA]</scope>
    <source>
        <strain evidence="2 3">cv. Gransden 2004</strain>
    </source>
</reference>
<organism evidence="1">
    <name type="scientific">Physcomitrium patens</name>
    <name type="common">Spreading-leaved earth moss</name>
    <name type="synonym">Physcomitrella patens</name>
    <dbReference type="NCBI Taxonomy" id="3218"/>
    <lineage>
        <taxon>Eukaryota</taxon>
        <taxon>Viridiplantae</taxon>
        <taxon>Streptophyta</taxon>
        <taxon>Embryophyta</taxon>
        <taxon>Bryophyta</taxon>
        <taxon>Bryophytina</taxon>
        <taxon>Bryopsida</taxon>
        <taxon>Funariidae</taxon>
        <taxon>Funariales</taxon>
        <taxon>Funariaceae</taxon>
        <taxon>Physcomitrium</taxon>
    </lineage>
</organism>
<keyword evidence="3" id="KW-1185">Reference proteome</keyword>
<accession>A0A2K1KF74</accession>
<dbReference type="EMBL" id="ABEU02000006">
    <property type="protein sequence ID" value="PNR52425.1"/>
    <property type="molecule type" value="Genomic_DNA"/>
</dbReference>
<reference evidence="1 3" key="2">
    <citation type="journal article" date="2018" name="Plant J.">
        <title>The Physcomitrella patens chromosome-scale assembly reveals moss genome structure and evolution.</title>
        <authorList>
            <person name="Lang D."/>
            <person name="Ullrich K.K."/>
            <person name="Murat F."/>
            <person name="Fuchs J."/>
            <person name="Jenkins J."/>
            <person name="Haas F.B."/>
            <person name="Piednoel M."/>
            <person name="Gundlach H."/>
            <person name="Van Bel M."/>
            <person name="Meyberg R."/>
            <person name="Vives C."/>
            <person name="Morata J."/>
            <person name="Symeonidi A."/>
            <person name="Hiss M."/>
            <person name="Muchero W."/>
            <person name="Kamisugi Y."/>
            <person name="Saleh O."/>
            <person name="Blanc G."/>
            <person name="Decker E.L."/>
            <person name="van Gessel N."/>
            <person name="Grimwood J."/>
            <person name="Hayes R.D."/>
            <person name="Graham S.W."/>
            <person name="Gunter L.E."/>
            <person name="McDaniel S.F."/>
            <person name="Hoernstein S.N.W."/>
            <person name="Larsson A."/>
            <person name="Li F.W."/>
            <person name="Perroud P.F."/>
            <person name="Phillips J."/>
            <person name="Ranjan P."/>
            <person name="Rokshar D.S."/>
            <person name="Rothfels C.J."/>
            <person name="Schneider L."/>
            <person name="Shu S."/>
            <person name="Stevenson D.W."/>
            <person name="Thummler F."/>
            <person name="Tillich M."/>
            <person name="Villarreal Aguilar J.C."/>
            <person name="Widiez T."/>
            <person name="Wong G.K."/>
            <person name="Wymore A."/>
            <person name="Zhang Y."/>
            <person name="Zimmer A.D."/>
            <person name="Quatrano R.S."/>
            <person name="Mayer K.F.X."/>
            <person name="Goodstein D."/>
            <person name="Casacuberta J.M."/>
            <person name="Vandepoele K."/>
            <person name="Reski R."/>
            <person name="Cuming A.C."/>
            <person name="Tuskan G.A."/>
            <person name="Maumus F."/>
            <person name="Salse J."/>
            <person name="Schmutz J."/>
            <person name="Rensing S.A."/>
        </authorList>
    </citation>
    <scope>NUCLEOTIDE SEQUENCE [LARGE SCALE GENOMIC DNA]</scope>
    <source>
        <strain evidence="2 3">cv. Gransden 2004</strain>
    </source>
</reference>
<dbReference type="Gramene" id="Pp3c6_10872V3.1">
    <property type="protein sequence ID" value="Pp3c6_10872V3.1"/>
    <property type="gene ID" value="Pp3c6_10872"/>
</dbReference>
<evidence type="ECO:0000313" key="3">
    <source>
        <dbReference type="Proteomes" id="UP000006727"/>
    </source>
</evidence>
<protein>
    <submittedName>
        <fullName evidence="1 2">Uncharacterized protein</fullName>
    </submittedName>
</protein>